<dbReference type="OrthoDB" id="768308at2759"/>
<dbReference type="GO" id="GO:0005634">
    <property type="term" value="C:nucleus"/>
    <property type="evidence" value="ECO:0007669"/>
    <property type="project" value="InterPro"/>
</dbReference>
<dbReference type="EMBL" id="CDSF01000046">
    <property type="protein sequence ID" value="CEO96010.1"/>
    <property type="molecule type" value="Genomic_DNA"/>
</dbReference>
<dbReference type="InterPro" id="IPR009511">
    <property type="entry name" value="MAD1/Cdc20-bound-Mad2-bd"/>
</dbReference>
<dbReference type="PANTHER" id="PTHR15681:SF1">
    <property type="entry name" value="MAD2L1-BINDING PROTEIN"/>
    <property type="match status" value="1"/>
</dbReference>
<proteinExistence type="predicted"/>
<evidence type="ECO:0008006" key="3">
    <source>
        <dbReference type="Google" id="ProtNLM"/>
    </source>
</evidence>
<organism evidence="1 2">
    <name type="scientific">Plasmodiophora brassicae</name>
    <name type="common">Clubroot disease agent</name>
    <dbReference type="NCBI Taxonomy" id="37360"/>
    <lineage>
        <taxon>Eukaryota</taxon>
        <taxon>Sar</taxon>
        <taxon>Rhizaria</taxon>
        <taxon>Endomyxa</taxon>
        <taxon>Phytomyxea</taxon>
        <taxon>Plasmodiophorida</taxon>
        <taxon>Plasmodiophoridae</taxon>
        <taxon>Plasmodiophora</taxon>
    </lineage>
</organism>
<dbReference type="InterPro" id="IPR053729">
    <property type="entry name" value="MAD2L1BP_domain_sf"/>
</dbReference>
<protein>
    <recommendedName>
        <fullName evidence="3">HORMA domain-containing protein</fullName>
    </recommendedName>
</protein>
<evidence type="ECO:0000313" key="1">
    <source>
        <dbReference type="EMBL" id="CEO96010.1"/>
    </source>
</evidence>
<name>A0A0G4ILK5_PLABS</name>
<dbReference type="AlphaFoldDB" id="A0A0G4ILK5"/>
<dbReference type="PANTHER" id="PTHR15681">
    <property type="entry name" value="MAD2L1-BINDING PROTEIN"/>
    <property type="match status" value="1"/>
</dbReference>
<dbReference type="Pfam" id="PF06581">
    <property type="entry name" value="p31comet"/>
    <property type="match status" value="1"/>
</dbReference>
<sequence>MAGGATMTAFDLYEAESVRHVRVPVQGPSLPGAAWGRVAGDLVTFVLFIREQMSAPYAQIRAIVDRELQRRSNGISQRSSQMNRHIKFANEVQSVLDAVSCLFASRRVYRLEIVIGSSLSSFRESYCMCLGDGLAGHSMIVDEDAASRASDTLSRHLIRLLISDCSDHLSAPMPKCSTFLLALCDREGTSPPGFAPKHNLRVRPRKGARSIRLRFDLVDDEEGTNHACDRIWFQSLSTISGLRGPVKSL</sequence>
<evidence type="ECO:0000313" key="2">
    <source>
        <dbReference type="Proteomes" id="UP000039324"/>
    </source>
</evidence>
<accession>A0A0G4ILK5</accession>
<keyword evidence="2" id="KW-1185">Reference proteome</keyword>
<dbReference type="Gene3D" id="3.30.900.20">
    <property type="match status" value="1"/>
</dbReference>
<dbReference type="Proteomes" id="UP000039324">
    <property type="component" value="Unassembled WGS sequence"/>
</dbReference>
<gene>
    <name evidence="1" type="ORF">PBRA_004700</name>
</gene>
<dbReference type="GO" id="GO:0007096">
    <property type="term" value="P:regulation of exit from mitosis"/>
    <property type="evidence" value="ECO:0007669"/>
    <property type="project" value="InterPro"/>
</dbReference>
<reference evidence="1 2" key="1">
    <citation type="submission" date="2015-02" db="EMBL/GenBank/DDBJ databases">
        <authorList>
            <person name="Chooi Y.-H."/>
        </authorList>
    </citation>
    <scope>NUCLEOTIDE SEQUENCE [LARGE SCALE GENOMIC DNA]</scope>
    <source>
        <strain evidence="1">E3</strain>
    </source>
</reference>